<keyword evidence="1" id="KW-0479">Metal-binding</keyword>
<evidence type="ECO:0000256" key="2">
    <source>
        <dbReference type="ARBA" id="ARBA00022771"/>
    </source>
</evidence>
<evidence type="ECO:0000256" key="4">
    <source>
        <dbReference type="PROSITE-ProRule" id="PRU00322"/>
    </source>
</evidence>
<accession>G7E083</accession>
<dbReference type="PROSITE" id="PS01358">
    <property type="entry name" value="ZF_RANBP2_1"/>
    <property type="match status" value="1"/>
</dbReference>
<evidence type="ECO:0000256" key="3">
    <source>
        <dbReference type="ARBA" id="ARBA00022833"/>
    </source>
</evidence>
<dbReference type="PROSITE" id="PS50199">
    <property type="entry name" value="ZF_RANBP2_2"/>
    <property type="match status" value="1"/>
</dbReference>
<evidence type="ECO:0000259" key="6">
    <source>
        <dbReference type="PROSITE" id="PS50199"/>
    </source>
</evidence>
<comment type="caution">
    <text evidence="7">The sequence shown here is derived from an EMBL/GenBank/DDBJ whole genome shotgun (WGS) entry which is preliminary data.</text>
</comment>
<name>G7E083_MIXOS</name>
<dbReference type="HOGENOM" id="CLU_694610_0_0_1"/>
<dbReference type="InParanoid" id="G7E083"/>
<feature type="region of interest" description="Disordered" evidence="5">
    <location>
        <begin position="12"/>
        <end position="42"/>
    </location>
</feature>
<dbReference type="STRING" id="764103.G7E083"/>
<proteinExistence type="predicted"/>
<dbReference type="InterPro" id="IPR036443">
    <property type="entry name" value="Znf_RanBP2_sf"/>
</dbReference>
<keyword evidence="3" id="KW-0862">Zinc</keyword>
<dbReference type="eggNOG" id="ENOG502S8CH">
    <property type="taxonomic scope" value="Eukaryota"/>
</dbReference>
<dbReference type="RefSeq" id="XP_014570860.1">
    <property type="nucleotide sequence ID" value="XM_014715374.1"/>
</dbReference>
<dbReference type="SMART" id="SM00547">
    <property type="entry name" value="ZnF_RBZ"/>
    <property type="match status" value="1"/>
</dbReference>
<evidence type="ECO:0000313" key="7">
    <source>
        <dbReference type="EMBL" id="GAA96243.1"/>
    </source>
</evidence>
<dbReference type="Gene3D" id="4.10.1060.10">
    <property type="entry name" value="Zinc finger, RanBP2-type"/>
    <property type="match status" value="1"/>
</dbReference>
<gene>
    <name evidence="7" type="primary">Mo02907</name>
    <name evidence="7" type="ORF">E5Q_02907</name>
</gene>
<keyword evidence="8" id="KW-1185">Reference proteome</keyword>
<reference evidence="7 8" key="2">
    <citation type="journal article" date="2012" name="Open Biol.">
        <title>Characteristics of nucleosomes and linker DNA regions on the genome of the basidiomycete Mixia osmundae revealed by mono- and dinucleosome mapping.</title>
        <authorList>
            <person name="Nishida H."/>
            <person name="Kondo S."/>
            <person name="Matsumoto T."/>
            <person name="Suzuki Y."/>
            <person name="Yoshikawa H."/>
            <person name="Taylor T.D."/>
            <person name="Sugiyama J."/>
        </authorList>
    </citation>
    <scope>NUCLEOTIDE SEQUENCE [LARGE SCALE GENOMIC DNA]</scope>
    <source>
        <strain evidence="8">CBS 9802 / IAM 14324 / JCM 22182 / KY 12970</strain>
    </source>
</reference>
<dbReference type="EMBL" id="BABT02000076">
    <property type="protein sequence ID" value="GAA96243.1"/>
    <property type="molecule type" value="Genomic_DNA"/>
</dbReference>
<evidence type="ECO:0000256" key="5">
    <source>
        <dbReference type="SAM" id="MobiDB-lite"/>
    </source>
</evidence>
<feature type="region of interest" description="Disordered" evidence="5">
    <location>
        <begin position="366"/>
        <end position="397"/>
    </location>
</feature>
<feature type="domain" description="RanBP2-type" evidence="6">
    <location>
        <begin position="276"/>
        <end position="299"/>
    </location>
</feature>
<feature type="compositionally biased region" description="Polar residues" evidence="5">
    <location>
        <begin position="376"/>
        <end position="391"/>
    </location>
</feature>
<reference evidence="7 8" key="1">
    <citation type="journal article" date="2011" name="J. Gen. Appl. Microbiol.">
        <title>Draft genome sequencing of the enigmatic basidiomycete Mixia osmundae.</title>
        <authorList>
            <person name="Nishida H."/>
            <person name="Nagatsuka Y."/>
            <person name="Sugiyama J."/>
        </authorList>
    </citation>
    <scope>NUCLEOTIDE SEQUENCE [LARGE SCALE GENOMIC DNA]</scope>
    <source>
        <strain evidence="8">CBS 9802 / IAM 14324 / JCM 22182 / KY 12970</strain>
    </source>
</reference>
<organism evidence="7 8">
    <name type="scientific">Mixia osmundae (strain CBS 9802 / IAM 14324 / JCM 22182 / KY 12970)</name>
    <dbReference type="NCBI Taxonomy" id="764103"/>
    <lineage>
        <taxon>Eukaryota</taxon>
        <taxon>Fungi</taxon>
        <taxon>Dikarya</taxon>
        <taxon>Basidiomycota</taxon>
        <taxon>Pucciniomycotina</taxon>
        <taxon>Mixiomycetes</taxon>
        <taxon>Mixiales</taxon>
        <taxon>Mixiaceae</taxon>
        <taxon>Mixia</taxon>
    </lineage>
</organism>
<feature type="region of interest" description="Disordered" evidence="5">
    <location>
        <begin position="223"/>
        <end position="242"/>
    </location>
</feature>
<sequence>MRLLIGYFGKCPGGASREDVDRQSFEAPNSEGGAASDSCYDAALPDLRPSNPSWASKPSTYLALRDKRRNTTQPPSLDVMNDARIPPDCAEIGPVQACPDYMCFSPKRERRKTEPAPLLQSAIVQLSDEDLFRPFASSVAASPQLALTKCTRSTENLSARTSMQVVDSRWPVQKHAKSYEQLSLFRSTAIDANQDDEIMAMPISDQLTWPRRIASSANVQHALGPSPLQPASSTPAGGTHWQPPRVLHSSQFQPVSDKSKLPPIQNTGNTGPLVAQEGDWTCGVCHYVNWRRRTICMRCFPQFAGKDAAQRFIVAQQEAAKLAEEAKVVSEGAIVRLDDLASRLEMATLEWEPPRSIARRHSESLLSTVPPPVSGRTRSITSSDLRSWSSARKQKHA</sequence>
<evidence type="ECO:0000313" key="8">
    <source>
        <dbReference type="Proteomes" id="UP000009131"/>
    </source>
</evidence>
<dbReference type="AlphaFoldDB" id="G7E083"/>
<dbReference type="OrthoDB" id="448399at2759"/>
<keyword evidence="2 4" id="KW-0863">Zinc-finger</keyword>
<dbReference type="InterPro" id="IPR001876">
    <property type="entry name" value="Znf_RanBP2"/>
</dbReference>
<protein>
    <recommendedName>
        <fullName evidence="6">RanBP2-type domain-containing protein</fullName>
    </recommendedName>
</protein>
<dbReference type="Proteomes" id="UP000009131">
    <property type="component" value="Unassembled WGS sequence"/>
</dbReference>
<evidence type="ECO:0000256" key="1">
    <source>
        <dbReference type="ARBA" id="ARBA00022723"/>
    </source>
</evidence>
<dbReference type="GO" id="GO:0008270">
    <property type="term" value="F:zinc ion binding"/>
    <property type="evidence" value="ECO:0007669"/>
    <property type="project" value="UniProtKB-KW"/>
</dbReference>
<dbReference type="SUPFAM" id="SSF90209">
    <property type="entry name" value="Ran binding protein zinc finger-like"/>
    <property type="match status" value="1"/>
</dbReference>